<reference evidence="1" key="1">
    <citation type="submission" date="2021-02" db="EMBL/GenBank/DDBJ databases">
        <authorList>
            <consortium name="DOE Joint Genome Institute"/>
            <person name="Ahrendt S."/>
            <person name="Looney B.P."/>
            <person name="Miyauchi S."/>
            <person name="Morin E."/>
            <person name="Drula E."/>
            <person name="Courty P.E."/>
            <person name="Chicoki N."/>
            <person name="Fauchery L."/>
            <person name="Kohler A."/>
            <person name="Kuo A."/>
            <person name="Labutti K."/>
            <person name="Pangilinan J."/>
            <person name="Lipzen A."/>
            <person name="Riley R."/>
            <person name="Andreopoulos W."/>
            <person name="He G."/>
            <person name="Johnson J."/>
            <person name="Barry K.W."/>
            <person name="Grigoriev I.V."/>
            <person name="Nagy L."/>
            <person name="Hibbett D."/>
            <person name="Henrissat B."/>
            <person name="Matheny P.B."/>
            <person name="Labbe J."/>
            <person name="Martin F."/>
        </authorList>
    </citation>
    <scope>NUCLEOTIDE SEQUENCE</scope>
    <source>
        <strain evidence="1">FP105234-sp</strain>
    </source>
</reference>
<protein>
    <submittedName>
        <fullName evidence="1">P450 monooxygenase</fullName>
    </submittedName>
</protein>
<comment type="caution">
    <text evidence="1">The sequence shown here is derived from an EMBL/GenBank/DDBJ whole genome shotgun (WGS) entry which is preliminary data.</text>
</comment>
<accession>A0ACB8RFB3</accession>
<organism evidence="1 2">
    <name type="scientific">Auriscalpium vulgare</name>
    <dbReference type="NCBI Taxonomy" id="40419"/>
    <lineage>
        <taxon>Eukaryota</taxon>
        <taxon>Fungi</taxon>
        <taxon>Dikarya</taxon>
        <taxon>Basidiomycota</taxon>
        <taxon>Agaricomycotina</taxon>
        <taxon>Agaricomycetes</taxon>
        <taxon>Russulales</taxon>
        <taxon>Auriscalpiaceae</taxon>
        <taxon>Auriscalpium</taxon>
    </lineage>
</organism>
<keyword evidence="1" id="KW-0560">Oxidoreductase</keyword>
<gene>
    <name evidence="1" type="ORF">FA95DRAFT_537645</name>
</gene>
<dbReference type="EMBL" id="MU276051">
    <property type="protein sequence ID" value="KAI0042712.1"/>
    <property type="molecule type" value="Genomic_DNA"/>
</dbReference>
<dbReference type="Proteomes" id="UP000814033">
    <property type="component" value="Unassembled WGS sequence"/>
</dbReference>
<evidence type="ECO:0000313" key="2">
    <source>
        <dbReference type="Proteomes" id="UP000814033"/>
    </source>
</evidence>
<name>A0ACB8RFB3_9AGAM</name>
<sequence>MALDVGPVDAPRLILLALLGWAAWRVIYNQYFHPLAHFPGPRWAACTRLWLAYTEVYRGISLSDIRYQLHRKYGDIVRITPDELHFANPDAFGDIYNAQNKWDTDYRLYRALGMDAAALCMVKYEAAKQRKDALSPLFSRQSTMKMQNLLKTKVDSFCNALTAQHATKAASDLSLGFRCLAMDVITEICFGRSVNVTHTHNFQADLVLALEEMLPVFTLSKYSVLIIWLLRNIPRRLASYLGSPRLSSLFKFQDMLKEQIDGVFRDPAQLEESLYPTIYHQLLSPAAHKGRPLPSKLSIFDEARVLLLAGTGAVGMSLTTTVHYVLSISGAQESLRAELRAVWPDINTPPRYEVLEKLPFLTAIVREGFRLFPGATSLPRVVPPGGAVISGVHIPGGTVVGQSFTFVQHAEAVFSDAHAFIPERWLGEDAKPPEASTLAFSRGPKSCLGINLAHCEVYLVLANLFRRFEMRVDKSRPVDLTYKEHYAPSFSGEHLHVFCKPIKV</sequence>
<keyword evidence="1" id="KW-0503">Monooxygenase</keyword>
<reference evidence="1" key="2">
    <citation type="journal article" date="2022" name="New Phytol.">
        <title>Evolutionary transition to the ectomycorrhizal habit in the genomes of a hyperdiverse lineage of mushroom-forming fungi.</title>
        <authorList>
            <person name="Looney B."/>
            <person name="Miyauchi S."/>
            <person name="Morin E."/>
            <person name="Drula E."/>
            <person name="Courty P.E."/>
            <person name="Kohler A."/>
            <person name="Kuo A."/>
            <person name="LaButti K."/>
            <person name="Pangilinan J."/>
            <person name="Lipzen A."/>
            <person name="Riley R."/>
            <person name="Andreopoulos W."/>
            <person name="He G."/>
            <person name="Johnson J."/>
            <person name="Nolan M."/>
            <person name="Tritt A."/>
            <person name="Barry K.W."/>
            <person name="Grigoriev I.V."/>
            <person name="Nagy L.G."/>
            <person name="Hibbett D."/>
            <person name="Henrissat B."/>
            <person name="Matheny P.B."/>
            <person name="Labbe J."/>
            <person name="Martin F.M."/>
        </authorList>
    </citation>
    <scope>NUCLEOTIDE SEQUENCE</scope>
    <source>
        <strain evidence="1">FP105234-sp</strain>
    </source>
</reference>
<evidence type="ECO:0000313" key="1">
    <source>
        <dbReference type="EMBL" id="KAI0042712.1"/>
    </source>
</evidence>
<keyword evidence="2" id="KW-1185">Reference proteome</keyword>
<proteinExistence type="predicted"/>